<evidence type="ECO:0000313" key="2">
    <source>
        <dbReference type="Proteomes" id="UP000887159"/>
    </source>
</evidence>
<protein>
    <submittedName>
        <fullName evidence="1">Uncharacterized protein</fullName>
    </submittedName>
</protein>
<gene>
    <name evidence="1" type="ORF">TNCV_980701</name>
</gene>
<evidence type="ECO:0000313" key="1">
    <source>
        <dbReference type="EMBL" id="GFY03065.1"/>
    </source>
</evidence>
<sequence>MLGSQQCLTNKSPETILNFASKLDSEAGSKKRKPADAFSALEIAMEWWKKPSECCPTQLLLLKRIRDLAAKKWKVYNGAAKNK</sequence>
<comment type="caution">
    <text evidence="1">The sequence shown here is derived from an EMBL/GenBank/DDBJ whole genome shotgun (WGS) entry which is preliminary data.</text>
</comment>
<keyword evidence="2" id="KW-1185">Reference proteome</keyword>
<dbReference type="AlphaFoldDB" id="A0A8X6VEE1"/>
<reference evidence="1" key="1">
    <citation type="submission" date="2020-08" db="EMBL/GenBank/DDBJ databases">
        <title>Multicomponent nature underlies the extraordinary mechanical properties of spider dragline silk.</title>
        <authorList>
            <person name="Kono N."/>
            <person name="Nakamura H."/>
            <person name="Mori M."/>
            <person name="Yoshida Y."/>
            <person name="Ohtoshi R."/>
            <person name="Malay A.D."/>
            <person name="Moran D.A.P."/>
            <person name="Tomita M."/>
            <person name="Numata K."/>
            <person name="Arakawa K."/>
        </authorList>
    </citation>
    <scope>NUCLEOTIDE SEQUENCE</scope>
</reference>
<organism evidence="1 2">
    <name type="scientific">Trichonephila clavipes</name>
    <name type="common">Golden silk orbweaver</name>
    <name type="synonym">Nephila clavipes</name>
    <dbReference type="NCBI Taxonomy" id="2585209"/>
    <lineage>
        <taxon>Eukaryota</taxon>
        <taxon>Metazoa</taxon>
        <taxon>Ecdysozoa</taxon>
        <taxon>Arthropoda</taxon>
        <taxon>Chelicerata</taxon>
        <taxon>Arachnida</taxon>
        <taxon>Araneae</taxon>
        <taxon>Araneomorphae</taxon>
        <taxon>Entelegynae</taxon>
        <taxon>Araneoidea</taxon>
        <taxon>Nephilidae</taxon>
        <taxon>Trichonephila</taxon>
    </lineage>
</organism>
<accession>A0A8X6VEE1</accession>
<dbReference type="Proteomes" id="UP000887159">
    <property type="component" value="Unassembled WGS sequence"/>
</dbReference>
<proteinExistence type="predicted"/>
<dbReference type="EMBL" id="BMAU01021234">
    <property type="protein sequence ID" value="GFY03065.1"/>
    <property type="molecule type" value="Genomic_DNA"/>
</dbReference>
<name>A0A8X6VEE1_TRICX</name>